<keyword evidence="2" id="KW-1185">Reference proteome</keyword>
<comment type="caution">
    <text evidence="1">The sequence shown here is derived from an EMBL/GenBank/DDBJ whole genome shotgun (WGS) entry which is preliminary data.</text>
</comment>
<dbReference type="Proteomes" id="UP001470230">
    <property type="component" value="Unassembled WGS sequence"/>
</dbReference>
<proteinExistence type="predicted"/>
<reference evidence="1 2" key="1">
    <citation type="submission" date="2024-04" db="EMBL/GenBank/DDBJ databases">
        <title>Tritrichomonas musculus Genome.</title>
        <authorList>
            <person name="Alves-Ferreira E."/>
            <person name="Grigg M."/>
            <person name="Lorenzi H."/>
            <person name="Galac M."/>
        </authorList>
    </citation>
    <scope>NUCLEOTIDE SEQUENCE [LARGE SCALE GENOMIC DNA]</scope>
    <source>
        <strain evidence="1 2">EAF2021</strain>
    </source>
</reference>
<dbReference type="EMBL" id="JAPFFF010000056">
    <property type="protein sequence ID" value="KAK8838259.1"/>
    <property type="molecule type" value="Genomic_DNA"/>
</dbReference>
<protein>
    <submittedName>
        <fullName evidence="1">Uncharacterized protein</fullName>
    </submittedName>
</protein>
<accession>A0ABR2GWG0</accession>
<gene>
    <name evidence="1" type="ORF">M9Y10_035679</name>
</gene>
<organism evidence="1 2">
    <name type="scientific">Tritrichomonas musculus</name>
    <dbReference type="NCBI Taxonomy" id="1915356"/>
    <lineage>
        <taxon>Eukaryota</taxon>
        <taxon>Metamonada</taxon>
        <taxon>Parabasalia</taxon>
        <taxon>Tritrichomonadida</taxon>
        <taxon>Tritrichomonadidae</taxon>
        <taxon>Tritrichomonas</taxon>
    </lineage>
</organism>
<name>A0ABR2GWG0_9EUKA</name>
<evidence type="ECO:0000313" key="2">
    <source>
        <dbReference type="Proteomes" id="UP001470230"/>
    </source>
</evidence>
<evidence type="ECO:0000313" key="1">
    <source>
        <dbReference type="EMBL" id="KAK8838259.1"/>
    </source>
</evidence>
<sequence length="78" mass="9032">MSTNSPPRKPPKEIHKELINEPFERFAIEEALNSEEYQNALDYRSQCHALYNLLHENGFSNHKLASLLGVDHKTLKNN</sequence>